<dbReference type="AlphaFoldDB" id="A0A0Q0PFY4"/>
<evidence type="ECO:0000313" key="2">
    <source>
        <dbReference type="EMBL" id="KQA98057.1"/>
    </source>
</evidence>
<proteinExistence type="predicted"/>
<evidence type="ECO:0000313" key="3">
    <source>
        <dbReference type="Proteomes" id="UP000050491"/>
    </source>
</evidence>
<feature type="transmembrane region" description="Helical" evidence="1">
    <location>
        <begin position="56"/>
        <end position="73"/>
    </location>
</feature>
<name>A0A0Q0PFY4_VIBMT</name>
<feature type="transmembrane region" description="Helical" evidence="1">
    <location>
        <begin position="30"/>
        <end position="50"/>
    </location>
</feature>
<dbReference type="EMBL" id="LBGP01000027">
    <property type="protein sequence ID" value="KQA98057.1"/>
    <property type="molecule type" value="Genomic_DNA"/>
</dbReference>
<sequence>MKNLDDVTYFLKVATDILFVKNPISTSMGVLFGIILHGFVSVLSPFFTVFELIRNSTITVFHFLAVGIFGFNIKNYVNRHKVKPEIENAILLIEQQLSQGKLTRIEAKQQYRLLISKAVENARFQNEQQDISRSQN</sequence>
<dbReference type="PATRIC" id="fig|1481663.12.peg.2449"/>
<gene>
    <name evidence="2" type="ORF">XV92_17640</name>
</gene>
<keyword evidence="1" id="KW-0472">Membrane</keyword>
<dbReference type="Proteomes" id="UP000050491">
    <property type="component" value="Unassembled WGS sequence"/>
</dbReference>
<keyword evidence="1" id="KW-1133">Transmembrane helix</keyword>
<reference evidence="2 3" key="1">
    <citation type="journal article" date="2015" name="Genome Biol. Evol.">
        <title>The Dynamics of Genetic Interactions between Vibrio metoecus and Vibrio cholerae, Two Close Relatives Co-Occurring in the Environment.</title>
        <authorList>
            <person name="Orata F.D."/>
            <person name="Kirchberger P.C."/>
            <person name="Meheust R."/>
            <person name="Barlow E.J."/>
            <person name="Tarr C.L."/>
            <person name="Boucher Y."/>
        </authorList>
    </citation>
    <scope>NUCLEOTIDE SEQUENCE [LARGE SCALE GENOMIC DNA]</scope>
    <source>
        <strain evidence="2 3">YB5B04</strain>
    </source>
</reference>
<keyword evidence="1" id="KW-0812">Transmembrane</keyword>
<evidence type="ECO:0000256" key="1">
    <source>
        <dbReference type="SAM" id="Phobius"/>
    </source>
</evidence>
<comment type="caution">
    <text evidence="2">The sequence shown here is derived from an EMBL/GenBank/DDBJ whole genome shotgun (WGS) entry which is preliminary data.</text>
</comment>
<accession>A0A0Q0PFY4</accession>
<protein>
    <submittedName>
        <fullName evidence="2">Uncharacterized protein</fullName>
    </submittedName>
</protein>
<dbReference type="RefSeq" id="WP_055065317.1">
    <property type="nucleotide sequence ID" value="NZ_LBGP01000027.1"/>
</dbReference>
<dbReference type="OrthoDB" id="9954810at2"/>
<organism evidence="2 3">
    <name type="scientific">Vibrio metoecus</name>
    <dbReference type="NCBI Taxonomy" id="1481663"/>
    <lineage>
        <taxon>Bacteria</taxon>
        <taxon>Pseudomonadati</taxon>
        <taxon>Pseudomonadota</taxon>
        <taxon>Gammaproteobacteria</taxon>
        <taxon>Vibrionales</taxon>
        <taxon>Vibrionaceae</taxon>
        <taxon>Vibrio</taxon>
    </lineage>
</organism>